<feature type="chain" id="PRO_5026132081" evidence="2">
    <location>
        <begin position="25"/>
        <end position="471"/>
    </location>
</feature>
<keyword evidence="2" id="KW-0732">Signal</keyword>
<dbReference type="InterPro" id="IPR031566">
    <property type="entry name" value="CitMHS_2"/>
</dbReference>
<dbReference type="Pfam" id="PF16980">
    <property type="entry name" value="CitMHS_2"/>
    <property type="match status" value="1"/>
</dbReference>
<feature type="transmembrane region" description="Helical" evidence="1">
    <location>
        <begin position="280"/>
        <end position="305"/>
    </location>
</feature>
<evidence type="ECO:0000313" key="3">
    <source>
        <dbReference type="EMBL" id="KAB7662687.1"/>
    </source>
</evidence>
<feature type="transmembrane region" description="Helical" evidence="1">
    <location>
        <begin position="66"/>
        <end position="92"/>
    </location>
</feature>
<evidence type="ECO:0000256" key="1">
    <source>
        <dbReference type="SAM" id="Phobius"/>
    </source>
</evidence>
<dbReference type="RefSeq" id="WP_152157554.1">
    <property type="nucleotide sequence ID" value="NZ_WEHX01000005.1"/>
</dbReference>
<feature type="transmembrane region" description="Helical" evidence="1">
    <location>
        <begin position="406"/>
        <end position="426"/>
    </location>
</feature>
<feature type="transmembrane region" description="Helical" evidence="1">
    <location>
        <begin position="34"/>
        <end position="54"/>
    </location>
</feature>
<dbReference type="AlphaFoldDB" id="A0A6I1EQ38"/>
<proteinExistence type="predicted"/>
<sequence>MTSLFPARALAALAFLSAALPASAASLDGSALGLGWAIPFAGILLSIALMPLFLPHFWHANFGKVALFWALCCAVPLCLLIDFSTGINSIIHVLLADYVPFIIFVGSLFIVAGGIHVKGSFVGRPIVNTCFLALGAVLANFMGTTGAAMLLIRPLIHANEGRKRSISTFIFFIFLVANVGGALTPLGDPPLFLGFLKGVSFFWTTEHIILPWLLCCAILLAIHHVIDTIMYRKDVADGFKPKDPSTKFALEGLVNIPLLACIIGAVLMSGFWKSGVEITVLGVHFALESLCRDGLFIVIAALSLVLTSKATREANHFSWDPILEVGKLFFGIFCCIVPVLEMLRAGHEGAFASLVALVTNADGTFNNTVFFWLTGMLSAFLDNAPTYLAFFNLAGGDPTVLMNEDAHTLMAISMGSVFMGAVTYIGNAPNFMTVAICNERGIKMPSFFGYMAWSVLILFPTFFIMDMIFLA</sequence>
<name>A0A6I1EQ38_9BURK</name>
<protein>
    <submittedName>
        <fullName evidence="3">Sodium:proton antiporter</fullName>
    </submittedName>
</protein>
<gene>
    <name evidence="3" type="ORF">GBM95_02050</name>
</gene>
<feature type="transmembrane region" description="Helical" evidence="1">
    <location>
        <begin position="98"/>
        <end position="117"/>
    </location>
</feature>
<keyword evidence="1" id="KW-0812">Transmembrane</keyword>
<accession>A0A6I1EQ38</accession>
<feature type="signal peptide" evidence="2">
    <location>
        <begin position="1"/>
        <end position="24"/>
    </location>
</feature>
<keyword evidence="1" id="KW-1133">Transmembrane helix</keyword>
<feature type="transmembrane region" description="Helical" evidence="1">
    <location>
        <begin position="129"/>
        <end position="156"/>
    </location>
</feature>
<feature type="transmembrane region" description="Helical" evidence="1">
    <location>
        <begin position="447"/>
        <end position="470"/>
    </location>
</feature>
<dbReference type="EMBL" id="WEHX01000005">
    <property type="protein sequence ID" value="KAB7662687.1"/>
    <property type="molecule type" value="Genomic_DNA"/>
</dbReference>
<reference evidence="3 4" key="1">
    <citation type="submission" date="2019-10" db="EMBL/GenBank/DDBJ databases">
        <title>Genome diversity of Sutterella seckii.</title>
        <authorList>
            <person name="Chaplin A.V."/>
            <person name="Sokolova S.R."/>
            <person name="Mosin K.A."/>
            <person name="Ivanova E.L."/>
            <person name="Kochetkova T.O."/>
            <person name="Goltsov A.Y."/>
            <person name="Trofimov D.Y."/>
            <person name="Efimov B.A."/>
        </authorList>
    </citation>
    <scope>NUCLEOTIDE SEQUENCE [LARGE SCALE GENOMIC DNA]</scope>
    <source>
        <strain evidence="3 4">ASD393</strain>
    </source>
</reference>
<keyword evidence="1" id="KW-0472">Membrane</keyword>
<organism evidence="3 4">
    <name type="scientific">Sutterella seckii</name>
    <dbReference type="NCBI Taxonomy" id="1944635"/>
    <lineage>
        <taxon>Bacteria</taxon>
        <taxon>Pseudomonadati</taxon>
        <taxon>Pseudomonadota</taxon>
        <taxon>Betaproteobacteria</taxon>
        <taxon>Burkholderiales</taxon>
        <taxon>Sutterellaceae</taxon>
        <taxon>Sutterella</taxon>
    </lineage>
</organism>
<dbReference type="OrthoDB" id="9765532at2"/>
<evidence type="ECO:0000313" key="4">
    <source>
        <dbReference type="Proteomes" id="UP000430564"/>
    </source>
</evidence>
<dbReference type="Proteomes" id="UP000430564">
    <property type="component" value="Unassembled WGS sequence"/>
</dbReference>
<comment type="caution">
    <text evidence="3">The sequence shown here is derived from an EMBL/GenBank/DDBJ whole genome shotgun (WGS) entry which is preliminary data.</text>
</comment>
<feature type="transmembrane region" description="Helical" evidence="1">
    <location>
        <begin position="208"/>
        <end position="226"/>
    </location>
</feature>
<feature type="transmembrane region" description="Helical" evidence="1">
    <location>
        <begin position="246"/>
        <end position="268"/>
    </location>
</feature>
<feature type="transmembrane region" description="Helical" evidence="1">
    <location>
        <begin position="168"/>
        <end position="187"/>
    </location>
</feature>
<evidence type="ECO:0000256" key="2">
    <source>
        <dbReference type="SAM" id="SignalP"/>
    </source>
</evidence>